<accession>A0A1F5EUA0</accession>
<sequence length="208" mass="23837">MAKETFEPRNDSLDTLLFTILDYLHSLPPAERTAVVAGIYCQNTGKFFVATSYQFRHPETNKLIWSHAEDQVLRFLPNELKDHRGQLIDPEAYSFISSLSPCTRGSSTRAHVSCTELLTGAGLTREHTGKIDNNAARTRLYEELRFVVSLTTEPLLLAVCDDLYKFFIPFKKKGWTKKRTIETALRHLPSQFYLQIPDLTRFKKGNHS</sequence>
<evidence type="ECO:0000313" key="2">
    <source>
        <dbReference type="Proteomes" id="UP000177390"/>
    </source>
</evidence>
<proteinExistence type="predicted"/>
<protein>
    <recommendedName>
        <fullName evidence="3">CMP/dCMP-type deaminase domain-containing protein</fullName>
    </recommendedName>
</protein>
<organism evidence="1 2">
    <name type="scientific">Candidatus Collierbacteria bacterium RIFCSPHIGHO2_02_FULL_49_10</name>
    <dbReference type="NCBI Taxonomy" id="1817723"/>
    <lineage>
        <taxon>Bacteria</taxon>
        <taxon>Candidatus Collieribacteriota</taxon>
    </lineage>
</organism>
<reference evidence="1 2" key="1">
    <citation type="journal article" date="2016" name="Nat. Commun.">
        <title>Thousands of microbial genomes shed light on interconnected biogeochemical processes in an aquifer system.</title>
        <authorList>
            <person name="Anantharaman K."/>
            <person name="Brown C.T."/>
            <person name="Hug L.A."/>
            <person name="Sharon I."/>
            <person name="Castelle C.J."/>
            <person name="Probst A.J."/>
            <person name="Thomas B.C."/>
            <person name="Singh A."/>
            <person name="Wilkins M.J."/>
            <person name="Karaoz U."/>
            <person name="Brodie E.L."/>
            <person name="Williams K.H."/>
            <person name="Hubbard S.S."/>
            <person name="Banfield J.F."/>
        </authorList>
    </citation>
    <scope>NUCLEOTIDE SEQUENCE [LARGE SCALE GENOMIC DNA]</scope>
</reference>
<dbReference type="EMBL" id="MFAH01000035">
    <property type="protein sequence ID" value="OGD70978.1"/>
    <property type="molecule type" value="Genomic_DNA"/>
</dbReference>
<comment type="caution">
    <text evidence="1">The sequence shown here is derived from an EMBL/GenBank/DDBJ whole genome shotgun (WGS) entry which is preliminary data.</text>
</comment>
<gene>
    <name evidence="1" type="ORF">A3D09_00980</name>
</gene>
<evidence type="ECO:0008006" key="3">
    <source>
        <dbReference type="Google" id="ProtNLM"/>
    </source>
</evidence>
<dbReference type="AlphaFoldDB" id="A0A1F5EUA0"/>
<name>A0A1F5EUA0_9BACT</name>
<dbReference type="Proteomes" id="UP000177390">
    <property type="component" value="Unassembled WGS sequence"/>
</dbReference>
<evidence type="ECO:0000313" key="1">
    <source>
        <dbReference type="EMBL" id="OGD70978.1"/>
    </source>
</evidence>